<comment type="caution">
    <text evidence="3">The sequence shown here is derived from an EMBL/GenBank/DDBJ whole genome shotgun (WGS) entry which is preliminary data.</text>
</comment>
<keyword evidence="4" id="KW-1185">Reference proteome</keyword>
<feature type="compositionally biased region" description="Polar residues" evidence="1">
    <location>
        <begin position="191"/>
        <end position="206"/>
    </location>
</feature>
<evidence type="ECO:0000256" key="2">
    <source>
        <dbReference type="SAM" id="Phobius"/>
    </source>
</evidence>
<proteinExistence type="predicted"/>
<evidence type="ECO:0000256" key="1">
    <source>
        <dbReference type="SAM" id="MobiDB-lite"/>
    </source>
</evidence>
<organism evidence="3 4">
    <name type="scientific">Niastella caeni</name>
    <dbReference type="NCBI Taxonomy" id="2569763"/>
    <lineage>
        <taxon>Bacteria</taxon>
        <taxon>Pseudomonadati</taxon>
        <taxon>Bacteroidota</taxon>
        <taxon>Chitinophagia</taxon>
        <taxon>Chitinophagales</taxon>
        <taxon>Chitinophagaceae</taxon>
        <taxon>Niastella</taxon>
    </lineage>
</organism>
<dbReference type="Proteomes" id="UP000306918">
    <property type="component" value="Unassembled WGS sequence"/>
</dbReference>
<keyword evidence="2" id="KW-0812">Transmembrane</keyword>
<feature type="compositionally biased region" description="Basic residues" evidence="1">
    <location>
        <begin position="286"/>
        <end position="296"/>
    </location>
</feature>
<gene>
    <name evidence="3" type="ORF">FAM09_05955</name>
</gene>
<feature type="compositionally biased region" description="Polar residues" evidence="1">
    <location>
        <begin position="102"/>
        <end position="153"/>
    </location>
</feature>
<accession>A0A4S8I0Z9</accession>
<dbReference type="EMBL" id="STFF01000001">
    <property type="protein sequence ID" value="THU41640.1"/>
    <property type="molecule type" value="Genomic_DNA"/>
</dbReference>
<feature type="compositionally biased region" description="Low complexity" evidence="1">
    <location>
        <begin position="241"/>
        <end position="252"/>
    </location>
</feature>
<name>A0A4S8I0Z9_9BACT</name>
<evidence type="ECO:0000313" key="4">
    <source>
        <dbReference type="Proteomes" id="UP000306918"/>
    </source>
</evidence>
<evidence type="ECO:0000313" key="3">
    <source>
        <dbReference type="EMBL" id="THU41640.1"/>
    </source>
</evidence>
<protein>
    <recommendedName>
        <fullName evidence="5">Outer membrane protein beta-barrel domain-containing protein</fullName>
    </recommendedName>
</protein>
<dbReference type="AlphaFoldDB" id="A0A4S8I0Z9"/>
<feature type="region of interest" description="Disordered" evidence="1">
    <location>
        <begin position="285"/>
        <end position="311"/>
    </location>
</feature>
<keyword evidence="2" id="KW-1133">Transmembrane helix</keyword>
<evidence type="ECO:0008006" key="5">
    <source>
        <dbReference type="Google" id="ProtNLM"/>
    </source>
</evidence>
<sequence length="630" mass="69873">MNFKHPYEKHLAEKLVQLPPPDDPDQNWQQMKVLLDKNMPRGGGGPGGSYRWWIAGAIIVAVVVGTWFGGKTFLNREPRNVAGTIKTVNNKTAPSVALTDKNAGQKSASKTTTPAAGGNTEVNNNLPGAAYASSTSTPDNSTSAASGLQQPATGNDAVDKNIIAPENKGAVTNNSAKNDALTLEEAEKARSSGNNVNTPPLLTANDNNKETNETPTSYHNKTTVDRNKIYTPDSKNDNKRTGNNGTTNNRTKAIGTLNNNDNAGNVTGIQPDDENAVVSNTANNRVKNKKGKKPVRKAAANVNKPAQEEPSATRYTYKPTITLPTQPSAGSGLKESPVAINVNYTGSSVVAPSGVVQREFTYYTQADLFPEMVAKKKTAKRKSAWSTHSQEDKTFAFGFSLPLGFPVGDQQPLAYNRNAGVNTISDYIPSPHFQYHFNSKTYMQAGLQFSQPQFIRPVLLYQDQRFYSQGPSWIEQTTSISARKLYYFNVPLTIYHSPLRNFYMGTGLQFSSLLSGVAHYEKVERRTSQMGPPQEYVIKNYFTKFRNDSLSSRLNGNEVRLLIDMSYYWSRFTVGLQYNQAFNNYVSFQVNPSAPYTFDKNKSLQFYLRYNIWEDKKRKQSKDKPMLTLK</sequence>
<feature type="compositionally biased region" description="Basic and acidic residues" evidence="1">
    <location>
        <begin position="222"/>
        <end position="240"/>
    </location>
</feature>
<keyword evidence="2" id="KW-0472">Membrane</keyword>
<feature type="transmembrane region" description="Helical" evidence="2">
    <location>
        <begin position="50"/>
        <end position="70"/>
    </location>
</feature>
<dbReference type="RefSeq" id="WP_136576129.1">
    <property type="nucleotide sequence ID" value="NZ_STFF01000001.1"/>
</dbReference>
<reference evidence="3 4" key="1">
    <citation type="submission" date="2019-04" db="EMBL/GenBank/DDBJ databases">
        <title>Niastella caeni sp. nov., isolated from activated sludge.</title>
        <authorList>
            <person name="Sheng M."/>
        </authorList>
    </citation>
    <scope>NUCLEOTIDE SEQUENCE [LARGE SCALE GENOMIC DNA]</scope>
    <source>
        <strain evidence="3 4">HX-2-15</strain>
    </source>
</reference>
<feature type="region of interest" description="Disordered" evidence="1">
    <location>
        <begin position="185"/>
        <end position="262"/>
    </location>
</feature>
<feature type="region of interest" description="Disordered" evidence="1">
    <location>
        <begin position="96"/>
        <end position="158"/>
    </location>
</feature>
<dbReference type="OrthoDB" id="680437at2"/>